<sequence>MNRHIQPVLETIFAIVCIFQISCTSLPGKLFVKLNEIDNSVEACLNYLAGKKDSIHSVLGELSASDQQQLLKANGQISSLVPVFSYFPYNGTGGLAYSFGGNLYYYQTSEKILSSSEVMDWKCVEKVRLEIDNQFEEASFMYAMNPNNVAPIWAKVKRASDVYSQLSKLIINRSEFLIGYLYLPVIYGMSSTNQNYNFACQFLDVAGPTAILAYSKSSNTIQKQAFLSNSYMIVELSKRSFCK</sequence>
<comment type="caution">
    <text evidence="1">The sequence shown here is derived from an EMBL/GenBank/DDBJ whole genome shotgun (WGS) entry which is preliminary data.</text>
</comment>
<organism evidence="1 2">
    <name type="scientific">Leptospira neocaledonica</name>
    <dbReference type="NCBI Taxonomy" id="2023192"/>
    <lineage>
        <taxon>Bacteria</taxon>
        <taxon>Pseudomonadati</taxon>
        <taxon>Spirochaetota</taxon>
        <taxon>Spirochaetia</taxon>
        <taxon>Leptospirales</taxon>
        <taxon>Leptospiraceae</taxon>
        <taxon>Leptospira</taxon>
    </lineage>
</organism>
<dbReference type="Proteomes" id="UP000231843">
    <property type="component" value="Unassembled WGS sequence"/>
</dbReference>
<name>A0A2N0A382_9LEPT</name>
<protein>
    <submittedName>
        <fullName evidence="1">Uncharacterized protein</fullName>
    </submittedName>
</protein>
<keyword evidence="2" id="KW-1185">Reference proteome</keyword>
<accession>A0A2N0A382</accession>
<dbReference type="AlphaFoldDB" id="A0A2N0A382"/>
<dbReference type="OrthoDB" id="328701at2"/>
<reference evidence="1 2" key="1">
    <citation type="submission" date="2017-07" db="EMBL/GenBank/DDBJ databases">
        <title>Leptospira spp. isolated from tropical soils.</title>
        <authorList>
            <person name="Thibeaux R."/>
            <person name="Iraola G."/>
            <person name="Ferres I."/>
            <person name="Bierque E."/>
            <person name="Girault D."/>
            <person name="Soupe-Gilbert M.-E."/>
            <person name="Picardeau M."/>
            <person name="Goarant C."/>
        </authorList>
    </citation>
    <scope>NUCLEOTIDE SEQUENCE [LARGE SCALE GENOMIC DNA]</scope>
    <source>
        <strain evidence="1 2">ES4-C-A1</strain>
    </source>
</reference>
<dbReference type="RefSeq" id="WP_100766700.1">
    <property type="nucleotide sequence ID" value="NZ_NPEA01000001.1"/>
</dbReference>
<proteinExistence type="predicted"/>
<dbReference type="EMBL" id="NPEA01000001">
    <property type="protein sequence ID" value="PJZ78796.1"/>
    <property type="molecule type" value="Genomic_DNA"/>
</dbReference>
<gene>
    <name evidence="1" type="ORF">CH365_00760</name>
</gene>
<evidence type="ECO:0000313" key="1">
    <source>
        <dbReference type="EMBL" id="PJZ78796.1"/>
    </source>
</evidence>
<evidence type="ECO:0000313" key="2">
    <source>
        <dbReference type="Proteomes" id="UP000231843"/>
    </source>
</evidence>